<evidence type="ECO:0000256" key="7">
    <source>
        <dbReference type="RuleBase" id="RU000489"/>
    </source>
</evidence>
<feature type="signal peptide" evidence="10">
    <location>
        <begin position="1"/>
        <end position="22"/>
    </location>
</feature>
<dbReference type="Gene3D" id="3.20.20.80">
    <property type="entry name" value="Glycosidases"/>
    <property type="match status" value="1"/>
</dbReference>
<feature type="region of interest" description="Disordered" evidence="9">
    <location>
        <begin position="331"/>
        <end position="351"/>
    </location>
</feature>
<dbReference type="InterPro" id="IPR011583">
    <property type="entry name" value="Chitinase_II/V-like_cat"/>
</dbReference>
<organism evidence="12 13">
    <name type="scientific">Pyrrhoderma noxium</name>
    <dbReference type="NCBI Taxonomy" id="2282107"/>
    <lineage>
        <taxon>Eukaryota</taxon>
        <taxon>Fungi</taxon>
        <taxon>Dikarya</taxon>
        <taxon>Basidiomycota</taxon>
        <taxon>Agaricomycotina</taxon>
        <taxon>Agaricomycetes</taxon>
        <taxon>Hymenochaetales</taxon>
        <taxon>Hymenochaetaceae</taxon>
        <taxon>Pyrrhoderma</taxon>
    </lineage>
</organism>
<dbReference type="InterPro" id="IPR029070">
    <property type="entry name" value="Chitinase_insertion_sf"/>
</dbReference>
<dbReference type="OrthoDB" id="73875at2759"/>
<dbReference type="Gene3D" id="3.10.50.10">
    <property type="match status" value="1"/>
</dbReference>
<evidence type="ECO:0000256" key="1">
    <source>
        <dbReference type="ARBA" id="ARBA00000822"/>
    </source>
</evidence>
<dbReference type="PANTHER" id="PTHR11177">
    <property type="entry name" value="CHITINASE"/>
    <property type="match status" value="1"/>
</dbReference>
<dbReference type="GO" id="GO:0005576">
    <property type="term" value="C:extracellular region"/>
    <property type="evidence" value="ECO:0007669"/>
    <property type="project" value="TreeGrafter"/>
</dbReference>
<evidence type="ECO:0000256" key="2">
    <source>
        <dbReference type="ARBA" id="ARBA00022801"/>
    </source>
</evidence>
<evidence type="ECO:0000256" key="6">
    <source>
        <dbReference type="ARBA" id="ARBA00023326"/>
    </source>
</evidence>
<comment type="caution">
    <text evidence="12">The sequence shown here is derived from an EMBL/GenBank/DDBJ whole genome shotgun (WGS) entry which is preliminary data.</text>
</comment>
<dbReference type="Proteomes" id="UP000217199">
    <property type="component" value="Unassembled WGS sequence"/>
</dbReference>
<dbReference type="AlphaFoldDB" id="A0A286ULD5"/>
<comment type="catalytic activity">
    <reaction evidence="1">
        <text>Random endo-hydrolysis of N-acetyl-beta-D-glucosaminide (1-&gt;4)-beta-linkages in chitin and chitodextrins.</text>
        <dbReference type="EC" id="3.2.1.14"/>
    </reaction>
</comment>
<evidence type="ECO:0000256" key="9">
    <source>
        <dbReference type="SAM" id="MobiDB-lite"/>
    </source>
</evidence>
<sequence>MSSLKTLLPLLTSLAIPLTLNAVPALGAPYCGLIPSSSASAASATPTNTGCLAAAANSTGRIAATWYAGWEASKFPLQNVSWSKYTHVIYSFAITADDGTAQLEDSDATLIPSFVELAHENNVKAILSVGGWGGSRFFSSNVATEQNRTNFAQSLLGLVSQYGLDGLDFDWEYPNGDGIGCNTKDASDASNLLSLLQELRADPAGGNLTLSAATSIKPWTGPDGTPLTDVSQFSQVLDFISIMNYDVWGSWSSSLGVGPNAPLNDTCAPTADQQGSAVSALSAWTAASFPISQIVLGVASYGHSFSVTPTNAIDSSTGELKEAGYPAFDAANQPSGDSWDAQGGTGETDSCGNAVTTGGVFNFWGLMEGGFLSENGTAKEGILYRFDECSQTPYVYNSNTQVMVSYDDATSFSSKGKFIAENGLAGFSMWQAGGDSNDILLDSIRQAVSDNGGSGNC</sequence>
<protein>
    <submittedName>
        <fullName evidence="12">Glycoside hydrolase family 18</fullName>
    </submittedName>
</protein>
<dbReference type="InterPro" id="IPR001579">
    <property type="entry name" value="Glyco_hydro_18_chit_AS"/>
</dbReference>
<dbReference type="InterPro" id="IPR017853">
    <property type="entry name" value="GH"/>
</dbReference>
<evidence type="ECO:0000256" key="4">
    <source>
        <dbReference type="ARBA" id="ARBA00023277"/>
    </source>
</evidence>
<evidence type="ECO:0000256" key="5">
    <source>
        <dbReference type="ARBA" id="ARBA00023295"/>
    </source>
</evidence>
<reference evidence="12 13" key="1">
    <citation type="journal article" date="2017" name="Mol. Ecol.">
        <title>Comparative and population genomic landscape of Phellinus noxius: A hypervariable fungus causing root rot in trees.</title>
        <authorList>
            <person name="Chung C.L."/>
            <person name="Lee T.J."/>
            <person name="Akiba M."/>
            <person name="Lee H.H."/>
            <person name="Kuo T.H."/>
            <person name="Liu D."/>
            <person name="Ke H.M."/>
            <person name="Yokoi T."/>
            <person name="Roa M.B."/>
            <person name="Lu M.J."/>
            <person name="Chang Y.Y."/>
            <person name="Ann P.J."/>
            <person name="Tsai J.N."/>
            <person name="Chen C.Y."/>
            <person name="Tzean S.S."/>
            <person name="Ota Y."/>
            <person name="Hattori T."/>
            <person name="Sahashi N."/>
            <person name="Liou R.F."/>
            <person name="Kikuchi T."/>
            <person name="Tsai I.J."/>
        </authorList>
    </citation>
    <scope>NUCLEOTIDE SEQUENCE [LARGE SCALE GENOMIC DNA]</scope>
    <source>
        <strain evidence="12 13">FFPRI411160</strain>
    </source>
</reference>
<dbReference type="PROSITE" id="PS51910">
    <property type="entry name" value="GH18_2"/>
    <property type="match status" value="1"/>
</dbReference>
<keyword evidence="10" id="KW-0732">Signal</keyword>
<keyword evidence="13" id="KW-1185">Reference proteome</keyword>
<dbReference type="GO" id="GO:0008061">
    <property type="term" value="F:chitin binding"/>
    <property type="evidence" value="ECO:0007669"/>
    <property type="project" value="InterPro"/>
</dbReference>
<comment type="similarity">
    <text evidence="8">Belongs to the glycosyl hydrolase 18 family.</text>
</comment>
<dbReference type="SUPFAM" id="SSF54556">
    <property type="entry name" value="Chitinase insertion domain"/>
    <property type="match status" value="1"/>
</dbReference>
<dbReference type="InParanoid" id="A0A286ULD5"/>
<dbReference type="EMBL" id="NBII01000003">
    <property type="protein sequence ID" value="PAV20339.1"/>
    <property type="molecule type" value="Genomic_DNA"/>
</dbReference>
<keyword evidence="4" id="KW-0119">Carbohydrate metabolism</keyword>
<dbReference type="InterPro" id="IPR050314">
    <property type="entry name" value="Glycosyl_Hydrlase_18"/>
</dbReference>
<evidence type="ECO:0000313" key="12">
    <source>
        <dbReference type="EMBL" id="PAV20339.1"/>
    </source>
</evidence>
<proteinExistence type="inferred from homology"/>
<keyword evidence="3" id="KW-0146">Chitin degradation</keyword>
<dbReference type="GO" id="GO:0006032">
    <property type="term" value="P:chitin catabolic process"/>
    <property type="evidence" value="ECO:0007669"/>
    <property type="project" value="UniProtKB-KW"/>
</dbReference>
<dbReference type="SUPFAM" id="SSF51445">
    <property type="entry name" value="(Trans)glycosidases"/>
    <property type="match status" value="1"/>
</dbReference>
<evidence type="ECO:0000256" key="8">
    <source>
        <dbReference type="RuleBase" id="RU004453"/>
    </source>
</evidence>
<dbReference type="PROSITE" id="PS01095">
    <property type="entry name" value="GH18_1"/>
    <property type="match status" value="1"/>
</dbReference>
<keyword evidence="2 7" id="KW-0378">Hydrolase</keyword>
<dbReference type="GO" id="GO:0000272">
    <property type="term" value="P:polysaccharide catabolic process"/>
    <property type="evidence" value="ECO:0007669"/>
    <property type="project" value="UniProtKB-KW"/>
</dbReference>
<feature type="domain" description="GH18" evidence="11">
    <location>
        <begin position="60"/>
        <end position="451"/>
    </location>
</feature>
<gene>
    <name evidence="12" type="ORF">PNOK_0296600</name>
</gene>
<feature type="chain" id="PRO_5013682451" evidence="10">
    <location>
        <begin position="23"/>
        <end position="457"/>
    </location>
</feature>
<keyword evidence="6" id="KW-0624">Polysaccharide degradation</keyword>
<keyword evidence="5 7" id="KW-0326">Glycosidase</keyword>
<name>A0A286ULD5_9AGAM</name>
<evidence type="ECO:0000259" key="11">
    <source>
        <dbReference type="PROSITE" id="PS51910"/>
    </source>
</evidence>
<dbReference type="Pfam" id="PF00704">
    <property type="entry name" value="Glyco_hydro_18"/>
    <property type="match status" value="1"/>
</dbReference>
<dbReference type="GO" id="GO:0008843">
    <property type="term" value="F:endochitinase activity"/>
    <property type="evidence" value="ECO:0007669"/>
    <property type="project" value="UniProtKB-EC"/>
</dbReference>
<dbReference type="SMART" id="SM00636">
    <property type="entry name" value="Glyco_18"/>
    <property type="match status" value="1"/>
</dbReference>
<evidence type="ECO:0000256" key="3">
    <source>
        <dbReference type="ARBA" id="ARBA00023024"/>
    </source>
</evidence>
<evidence type="ECO:0000256" key="10">
    <source>
        <dbReference type="SAM" id="SignalP"/>
    </source>
</evidence>
<accession>A0A286ULD5</accession>
<dbReference type="InterPro" id="IPR001223">
    <property type="entry name" value="Glyco_hydro18_cat"/>
</dbReference>
<evidence type="ECO:0000313" key="13">
    <source>
        <dbReference type="Proteomes" id="UP000217199"/>
    </source>
</evidence>
<dbReference type="PANTHER" id="PTHR11177:SF317">
    <property type="entry name" value="CHITINASE 12-RELATED"/>
    <property type="match status" value="1"/>
</dbReference>
<dbReference type="STRING" id="2282107.A0A286ULD5"/>